<dbReference type="PROSITE" id="PS50893">
    <property type="entry name" value="ABC_TRANSPORTER_2"/>
    <property type="match status" value="1"/>
</dbReference>
<sequence>MFWRFTETLFFDCMSLLRVSEVSLQENNKFALKDIRFTLEKFQKLAIAGETGAGKSTLLQIVAGLIQPETGEVYFEDKLVRGPADKLVPGHPAIAYLSQQFELPQFLRVEQVLRYANKLSAEQARTLYDVCRINHLIARKTNQLSGGERQRIALAKLLLASPTLLLLDEPYSNLDRVHKNILKSVIHDLGEKLGITCILISHDPHDTLSWADEIMVLKAGQIIQRGKPAQIYRQPADEYTAALFGDYNLITGEQVAVFSKLAGVEAKGESIVIRPEDLKITSGENPGLSGKVIEARFFGSYSELHVAFADTTVVLKTDTHGIEPGAEVRVALAPEAMWFL</sequence>
<reference evidence="6" key="1">
    <citation type="journal article" date="2019" name="Int. J. Syst. Evol. Microbiol.">
        <title>The Global Catalogue of Microorganisms (GCM) 10K type strain sequencing project: providing services to taxonomists for standard genome sequencing and annotation.</title>
        <authorList>
            <consortium name="The Broad Institute Genomics Platform"/>
            <consortium name="The Broad Institute Genome Sequencing Center for Infectious Disease"/>
            <person name="Wu L."/>
            <person name="Ma J."/>
        </authorList>
    </citation>
    <scope>NUCLEOTIDE SEQUENCE [LARGE SCALE GENOMIC DNA]</scope>
    <source>
        <strain evidence="6">CGMCC 1.15197</strain>
    </source>
</reference>
<dbReference type="InterPro" id="IPR050093">
    <property type="entry name" value="ABC_SmlMolc_Importer"/>
</dbReference>
<dbReference type="Pfam" id="PF08402">
    <property type="entry name" value="TOBE_2"/>
    <property type="match status" value="1"/>
</dbReference>
<keyword evidence="2" id="KW-0547">Nucleotide-binding</keyword>
<feature type="domain" description="ABC transporter" evidence="4">
    <location>
        <begin position="17"/>
        <end position="244"/>
    </location>
</feature>
<dbReference type="InterPro" id="IPR013611">
    <property type="entry name" value="Transp-assoc_OB_typ2"/>
</dbReference>
<dbReference type="SUPFAM" id="SSF52540">
    <property type="entry name" value="P-loop containing nucleoside triphosphate hydrolases"/>
    <property type="match status" value="1"/>
</dbReference>
<evidence type="ECO:0000259" key="4">
    <source>
        <dbReference type="PROSITE" id="PS50893"/>
    </source>
</evidence>
<comment type="caution">
    <text evidence="5">The sequence shown here is derived from an EMBL/GenBank/DDBJ whole genome shotgun (WGS) entry which is preliminary data.</text>
</comment>
<keyword evidence="3 5" id="KW-0067">ATP-binding</keyword>
<dbReference type="EMBL" id="BMHT01000009">
    <property type="protein sequence ID" value="GGF26145.1"/>
    <property type="molecule type" value="Genomic_DNA"/>
</dbReference>
<dbReference type="InterPro" id="IPR017871">
    <property type="entry name" value="ABC_transporter-like_CS"/>
</dbReference>
<evidence type="ECO:0000313" key="6">
    <source>
        <dbReference type="Proteomes" id="UP000632273"/>
    </source>
</evidence>
<protein>
    <submittedName>
        <fullName evidence="5">ABC transporter ATP-binding protein</fullName>
    </submittedName>
</protein>
<proteinExistence type="predicted"/>
<dbReference type="InterPro" id="IPR003439">
    <property type="entry name" value="ABC_transporter-like_ATP-bd"/>
</dbReference>
<dbReference type="SMART" id="SM00382">
    <property type="entry name" value="AAA"/>
    <property type="match status" value="1"/>
</dbReference>
<accession>A0ABQ1UVH6</accession>
<dbReference type="PANTHER" id="PTHR42781">
    <property type="entry name" value="SPERMIDINE/PUTRESCINE IMPORT ATP-BINDING PROTEIN POTA"/>
    <property type="match status" value="1"/>
</dbReference>
<dbReference type="Pfam" id="PF00005">
    <property type="entry name" value="ABC_tran"/>
    <property type="match status" value="1"/>
</dbReference>
<dbReference type="InterPro" id="IPR003593">
    <property type="entry name" value="AAA+_ATPase"/>
</dbReference>
<dbReference type="InterPro" id="IPR008995">
    <property type="entry name" value="Mo/tungstate-bd_C_term_dom"/>
</dbReference>
<dbReference type="PROSITE" id="PS00211">
    <property type="entry name" value="ABC_TRANSPORTER_1"/>
    <property type="match status" value="1"/>
</dbReference>
<dbReference type="GO" id="GO:0005524">
    <property type="term" value="F:ATP binding"/>
    <property type="evidence" value="ECO:0007669"/>
    <property type="project" value="UniProtKB-KW"/>
</dbReference>
<evidence type="ECO:0000313" key="5">
    <source>
        <dbReference type="EMBL" id="GGF26145.1"/>
    </source>
</evidence>
<dbReference type="PANTHER" id="PTHR42781:SF4">
    <property type="entry name" value="SPERMIDINE_PUTRESCINE IMPORT ATP-BINDING PROTEIN POTA"/>
    <property type="match status" value="1"/>
</dbReference>
<evidence type="ECO:0000256" key="2">
    <source>
        <dbReference type="ARBA" id="ARBA00022741"/>
    </source>
</evidence>
<dbReference type="Gene3D" id="3.40.50.300">
    <property type="entry name" value="P-loop containing nucleotide triphosphate hydrolases"/>
    <property type="match status" value="1"/>
</dbReference>
<dbReference type="Proteomes" id="UP000632273">
    <property type="component" value="Unassembled WGS sequence"/>
</dbReference>
<dbReference type="InterPro" id="IPR027417">
    <property type="entry name" value="P-loop_NTPase"/>
</dbReference>
<gene>
    <name evidence="5" type="ORF">GCM10011383_42070</name>
</gene>
<keyword evidence="1" id="KW-0813">Transport</keyword>
<dbReference type="SUPFAM" id="SSF50331">
    <property type="entry name" value="MOP-like"/>
    <property type="match status" value="1"/>
</dbReference>
<keyword evidence="6" id="KW-1185">Reference proteome</keyword>
<organism evidence="5 6">
    <name type="scientific">Hymenobacter cavernae</name>
    <dbReference type="NCBI Taxonomy" id="2044852"/>
    <lineage>
        <taxon>Bacteria</taxon>
        <taxon>Pseudomonadati</taxon>
        <taxon>Bacteroidota</taxon>
        <taxon>Cytophagia</taxon>
        <taxon>Cytophagales</taxon>
        <taxon>Hymenobacteraceae</taxon>
        <taxon>Hymenobacter</taxon>
    </lineage>
</organism>
<evidence type="ECO:0000256" key="1">
    <source>
        <dbReference type="ARBA" id="ARBA00022448"/>
    </source>
</evidence>
<evidence type="ECO:0000256" key="3">
    <source>
        <dbReference type="ARBA" id="ARBA00022840"/>
    </source>
</evidence>
<name>A0ABQ1UVH6_9BACT</name>